<dbReference type="Pfam" id="PF16002">
    <property type="entry name" value="Headcase"/>
    <property type="match status" value="2"/>
</dbReference>
<accession>A0A177B4F4</accession>
<feature type="compositionally biased region" description="Polar residues" evidence="1">
    <location>
        <begin position="1"/>
        <end position="11"/>
    </location>
</feature>
<feature type="domain" description="Headcase middle" evidence="2">
    <location>
        <begin position="416"/>
        <end position="543"/>
    </location>
</feature>
<dbReference type="Proteomes" id="UP000078046">
    <property type="component" value="Unassembled WGS sequence"/>
</dbReference>
<keyword evidence="4" id="KW-1185">Reference proteome</keyword>
<dbReference type="PANTHER" id="PTHR13425:SF3">
    <property type="entry name" value="HEADCASE PROTEIN HOMOLOG"/>
    <property type="match status" value="1"/>
</dbReference>
<dbReference type="InterPro" id="IPR031947">
    <property type="entry name" value="Headcase_mid"/>
</dbReference>
<proteinExistence type="predicted"/>
<gene>
    <name evidence="3" type="ORF">A3Q56_03073</name>
</gene>
<name>A0A177B4F4_9BILA</name>
<dbReference type="PANTHER" id="PTHR13425">
    <property type="entry name" value="HEADCASE PROTEIN"/>
    <property type="match status" value="1"/>
</dbReference>
<organism evidence="3 4">
    <name type="scientific">Intoshia linei</name>
    <dbReference type="NCBI Taxonomy" id="1819745"/>
    <lineage>
        <taxon>Eukaryota</taxon>
        <taxon>Metazoa</taxon>
        <taxon>Spiralia</taxon>
        <taxon>Lophotrochozoa</taxon>
        <taxon>Mesozoa</taxon>
        <taxon>Orthonectida</taxon>
        <taxon>Rhopaluridae</taxon>
        <taxon>Intoshia</taxon>
    </lineage>
</organism>
<dbReference type="AlphaFoldDB" id="A0A177B4F4"/>
<feature type="domain" description="Headcase middle" evidence="2">
    <location>
        <begin position="319"/>
        <end position="401"/>
    </location>
</feature>
<comment type="caution">
    <text evidence="3">The sequence shown here is derived from an EMBL/GenBank/DDBJ whole genome shotgun (WGS) entry which is preliminary data.</text>
</comment>
<feature type="region of interest" description="Disordered" evidence="1">
    <location>
        <begin position="1"/>
        <end position="24"/>
    </location>
</feature>
<evidence type="ECO:0000256" key="1">
    <source>
        <dbReference type="SAM" id="MobiDB-lite"/>
    </source>
</evidence>
<evidence type="ECO:0000259" key="2">
    <source>
        <dbReference type="Pfam" id="PF16002"/>
    </source>
</evidence>
<dbReference type="OrthoDB" id="10012848at2759"/>
<evidence type="ECO:0000313" key="3">
    <source>
        <dbReference type="EMBL" id="OAF69177.1"/>
    </source>
</evidence>
<dbReference type="InterPro" id="IPR026066">
    <property type="entry name" value="Headcase"/>
</dbReference>
<protein>
    <recommendedName>
        <fullName evidence="2">Headcase middle domain-containing protein</fullName>
    </recommendedName>
</protein>
<dbReference type="EMBL" id="LWCA01000323">
    <property type="protein sequence ID" value="OAF69177.1"/>
    <property type="molecule type" value="Genomic_DNA"/>
</dbReference>
<sequence>MDFNNWSNSLSPGPGNQRLRRNSEVLPSNYVNKIQTKKTIYSDLSNGFPSRNDLTENKKYSNINNLSNRLAYDETLLSKSNFNLPMEENSDVESRKMIGNNSFYTNLSLKNRVSFDSVETDTTRPLSSQINSLRQNSTSDLSDAWYNDQYATSTILSNSLQSQKSNSDQIWKNIASRDSGYMNNSQNLQSMPDNLLGTRNSNPAFLDISHNLYNMHIVRRDKSCQNECMKQFRNGQAWDIASNNSQYSPRNSKHLSYSFPTQSDFNDCSNQKDSATIEDTQSTLRNPSHRTKYFVKHQKSNNYRSGYGEFKFQLTTKQAQCGNIFKKRRDISAFKVAPIGKQNSFNIKIYDEGPHGNDEIRTFVLSNLSIKRVTSLICVVCTKFLDIYDSVIDMGQDMSPKVQIHSVIHQVDEIVYPLLDGMIFLSPMQYYEKYDLKVNYGTKNLPSRDYNMVAVCINCMCTPNKVTCKFCGKSVIPKNLLCGTMYSYDVFNCYPCCKKRMCCNNCNKVLVNTNELNQMSFGDFSKSCKCPYCKTVGYHYIKNLHTICVISNTSKSKSQNQTG</sequence>
<reference evidence="3 4" key="1">
    <citation type="submission" date="2016-04" db="EMBL/GenBank/DDBJ databases">
        <title>The genome of Intoshia linei affirms orthonectids as highly simplified spiralians.</title>
        <authorList>
            <person name="Mikhailov K.V."/>
            <person name="Slusarev G.S."/>
            <person name="Nikitin M.A."/>
            <person name="Logacheva M.D."/>
            <person name="Penin A."/>
            <person name="Aleoshin V."/>
            <person name="Panchin Y.V."/>
        </authorList>
    </citation>
    <scope>NUCLEOTIDE SEQUENCE [LARGE SCALE GENOMIC DNA]</scope>
    <source>
        <strain evidence="3">Intl2013</strain>
        <tissue evidence="3">Whole animal</tissue>
    </source>
</reference>
<evidence type="ECO:0000313" key="4">
    <source>
        <dbReference type="Proteomes" id="UP000078046"/>
    </source>
</evidence>